<gene>
    <name evidence="1" type="ORF">C3B54_111133</name>
</gene>
<organism evidence="1 2">
    <name type="scientific">Pontimonas salivibrio</name>
    <dbReference type="NCBI Taxonomy" id="1159327"/>
    <lineage>
        <taxon>Bacteria</taxon>
        <taxon>Bacillati</taxon>
        <taxon>Actinomycetota</taxon>
        <taxon>Actinomycetes</taxon>
        <taxon>Micrococcales</taxon>
        <taxon>Microbacteriaceae</taxon>
        <taxon>Pontimonas</taxon>
    </lineage>
</organism>
<dbReference type="RefSeq" id="WP_158665555.1">
    <property type="nucleotide sequence ID" value="NZ_CP026923.1"/>
</dbReference>
<reference evidence="1 2" key="1">
    <citation type="submission" date="2018-02" db="EMBL/GenBank/DDBJ databases">
        <title>Complete genome of the streamlined marine actinobacterium Pontimonas salivibrio CL-TW6 adapted to coastal planktonic lifestype.</title>
        <authorList>
            <person name="Cho B.C."/>
            <person name="Hardies S.C."/>
            <person name="Jang G.I."/>
            <person name="Hwang C.Y."/>
        </authorList>
    </citation>
    <scope>NUCLEOTIDE SEQUENCE [LARGE SCALE GENOMIC DNA]</scope>
    <source>
        <strain evidence="1 2">CL-TW6</strain>
    </source>
</reference>
<protein>
    <recommendedName>
        <fullName evidence="3">Lipoprotein</fullName>
    </recommendedName>
</protein>
<dbReference type="AlphaFoldDB" id="A0A2L2BR20"/>
<sequence length="158" mass="17362">MKRVCWSGWASALLLVVFVVLVAGCQSNPALVPPGVQSAVNADDRERNYDLAWQDIRRLNGQVERAQWEDLPELSLTIVSRMDRLATGEAGPLADRSTTQLLEQVRVDVAERTTEDNVRVLTAVGLELQEAFDPGEFERARSLAIEAHVLSVALAPSP</sequence>
<dbReference type="KEGG" id="psai:C3B54_111133"/>
<evidence type="ECO:0000313" key="2">
    <source>
        <dbReference type="Proteomes" id="UP000243077"/>
    </source>
</evidence>
<dbReference type="Proteomes" id="UP000243077">
    <property type="component" value="Chromosome"/>
</dbReference>
<dbReference type="EMBL" id="CP026923">
    <property type="protein sequence ID" value="AVG24098.1"/>
    <property type="molecule type" value="Genomic_DNA"/>
</dbReference>
<keyword evidence="2" id="KW-1185">Reference proteome</keyword>
<accession>A0A2L2BR20</accession>
<dbReference type="PROSITE" id="PS51257">
    <property type="entry name" value="PROKAR_LIPOPROTEIN"/>
    <property type="match status" value="1"/>
</dbReference>
<evidence type="ECO:0008006" key="3">
    <source>
        <dbReference type="Google" id="ProtNLM"/>
    </source>
</evidence>
<evidence type="ECO:0000313" key="1">
    <source>
        <dbReference type="EMBL" id="AVG24098.1"/>
    </source>
</evidence>
<proteinExistence type="predicted"/>
<name>A0A2L2BR20_9MICO</name>